<dbReference type="GO" id="GO:0043758">
    <property type="term" value="F:acetate-CoA ligase (ADP-forming) activity"/>
    <property type="evidence" value="ECO:0007669"/>
    <property type="project" value="InterPro"/>
</dbReference>
<keyword evidence="2 5" id="KW-0547">Nucleotide-binding</keyword>
<evidence type="ECO:0000256" key="2">
    <source>
        <dbReference type="ARBA" id="ARBA00022741"/>
    </source>
</evidence>
<dbReference type="AlphaFoldDB" id="A0A846QTF9"/>
<feature type="domain" description="ATP-grasp" evidence="6">
    <location>
        <begin position="492"/>
        <end position="528"/>
    </location>
</feature>
<dbReference type="InterPro" id="IPR013815">
    <property type="entry name" value="ATP_grasp_subdomain_1"/>
</dbReference>
<dbReference type="SUPFAM" id="SSF56059">
    <property type="entry name" value="Glutathione synthetase ATP-binding domain-like"/>
    <property type="match status" value="1"/>
</dbReference>
<dbReference type="InterPro" id="IPR043938">
    <property type="entry name" value="Ligase_CoA_dom"/>
</dbReference>
<dbReference type="Gene3D" id="3.40.50.261">
    <property type="entry name" value="Succinyl-CoA synthetase domains"/>
    <property type="match status" value="2"/>
</dbReference>
<dbReference type="FunFam" id="3.30.1490.20:FF:000020">
    <property type="entry name" value="Protein lysine acetyltransferase"/>
    <property type="match status" value="1"/>
</dbReference>
<keyword evidence="8" id="KW-1185">Reference proteome</keyword>
<dbReference type="SMART" id="SM00881">
    <property type="entry name" value="CoA_binding"/>
    <property type="match status" value="1"/>
</dbReference>
<dbReference type="Gene3D" id="3.40.50.720">
    <property type="entry name" value="NAD(P)-binding Rossmann-like Domain"/>
    <property type="match status" value="1"/>
</dbReference>
<evidence type="ECO:0000313" key="7">
    <source>
        <dbReference type="EMBL" id="NJB68464.1"/>
    </source>
</evidence>
<dbReference type="Pfam" id="PF19045">
    <property type="entry name" value="Ligase_CoA_2"/>
    <property type="match status" value="1"/>
</dbReference>
<dbReference type="GO" id="GO:0016740">
    <property type="term" value="F:transferase activity"/>
    <property type="evidence" value="ECO:0007669"/>
    <property type="project" value="UniProtKB-KW"/>
</dbReference>
<evidence type="ECO:0000256" key="3">
    <source>
        <dbReference type="ARBA" id="ARBA00022840"/>
    </source>
</evidence>
<evidence type="ECO:0000256" key="4">
    <source>
        <dbReference type="ARBA" id="ARBA00060888"/>
    </source>
</evidence>
<comment type="similarity">
    <text evidence="4">In the N-terminal section; belongs to the acetate CoA ligase alpha subunit family.</text>
</comment>
<dbReference type="GO" id="GO:0005524">
    <property type="term" value="F:ATP binding"/>
    <property type="evidence" value="ECO:0007669"/>
    <property type="project" value="UniProtKB-UniRule"/>
</dbReference>
<protein>
    <submittedName>
        <fullName evidence="7">Acetyltransferase</fullName>
    </submittedName>
</protein>
<dbReference type="InterPro" id="IPR011761">
    <property type="entry name" value="ATP-grasp"/>
</dbReference>
<reference evidence="7 8" key="1">
    <citation type="submission" date="2020-03" db="EMBL/GenBank/DDBJ databases">
        <title>Genomic Encyclopedia of Type Strains, Phase IV (KMG-IV): sequencing the most valuable type-strain genomes for metagenomic binning, comparative biology and taxonomic classification.</title>
        <authorList>
            <person name="Goeker M."/>
        </authorList>
    </citation>
    <scope>NUCLEOTIDE SEQUENCE [LARGE SCALE GENOMIC DNA]</scope>
    <source>
        <strain evidence="7 8">DSM 24233</strain>
    </source>
</reference>
<dbReference type="SUPFAM" id="SSF51735">
    <property type="entry name" value="NAD(P)-binding Rossmann-fold domains"/>
    <property type="match status" value="1"/>
</dbReference>
<evidence type="ECO:0000313" key="8">
    <source>
        <dbReference type="Proteomes" id="UP000580856"/>
    </source>
</evidence>
<proteinExistence type="inferred from homology"/>
<dbReference type="Pfam" id="PF13607">
    <property type="entry name" value="Succ_CoA_lig"/>
    <property type="match status" value="1"/>
</dbReference>
<sequence>MPERNLEALFNPGTVAVIGASATPGKVGHSILSNLVEAGFQGKIFPVNPKGGEMLGLPVVPSIAELPSPLDLAVVSIPPRHVVDAVRQLAERKVRAVIVITAGFKETGREGYYLEQELTSIARENNIALLGPNCLGLNNTACGLNASFAAGQPPRGNIAFFSQSGALCTAILDWALGENIGFSKFISLGNKAVLDESDMLEYLRDDPDTDVIIGYMESLDDGARFIRVAREVTARKPVIVIKSGTTAAGAKAASSHTGAMAGSEQAYAAAFSQAGVMRAADVATLFNLAQAFSRQPLPAGPNLAIITNSGGPGIMAADVCEKSALLMSPLTASTVERMKTFLPPFASLYNPIDIIGDADAVRYRQTLEAVAADELVNAILVLLTPTASAQIVETAQAVADVAATCDKPIFACFMGQKRVAPGRELLLEAGVPCYGFPEPAIASVEAMYRHYVWKNSPAPVEVCYRSDRGRAERLIASARRSGCVEIVEFQAQELLRAYELPVPPTTLARTSDEAVAAAEQIGYPVVVKIASPQISHKSDVGGVRVGLADAQAVRAAFMDVTSRAQRLRKDAFISGCLVQAMAPKGAKEVIVGFKRDPQFGPLIMFGLGGIYVEVLKDIAFRLAPLTLNDAHVMIREIRSYPLLRGVRGEPPVDFKAIEDILLTMSQLALDFPDIYEAEFNPILVSHDGATVADVRVTLCTHAE</sequence>
<dbReference type="Gene3D" id="3.30.1490.20">
    <property type="entry name" value="ATP-grasp fold, A domain"/>
    <property type="match status" value="1"/>
</dbReference>
<dbReference type="InterPro" id="IPR051538">
    <property type="entry name" value="Acyl-CoA_Synth/Transferase"/>
</dbReference>
<evidence type="ECO:0000256" key="1">
    <source>
        <dbReference type="ARBA" id="ARBA00022598"/>
    </source>
</evidence>
<dbReference type="PANTHER" id="PTHR43334:SF1">
    <property type="entry name" value="3-HYDROXYPROPIONATE--COA LIGASE [ADP-FORMING]"/>
    <property type="match status" value="1"/>
</dbReference>
<dbReference type="GO" id="GO:0046872">
    <property type="term" value="F:metal ion binding"/>
    <property type="evidence" value="ECO:0007669"/>
    <property type="project" value="InterPro"/>
</dbReference>
<dbReference type="RefSeq" id="WP_209280153.1">
    <property type="nucleotide sequence ID" value="NZ_JAATJA010000002.1"/>
</dbReference>
<dbReference type="EMBL" id="JAATJA010000002">
    <property type="protein sequence ID" value="NJB68464.1"/>
    <property type="molecule type" value="Genomic_DNA"/>
</dbReference>
<dbReference type="InterPro" id="IPR003781">
    <property type="entry name" value="CoA-bd"/>
</dbReference>
<keyword evidence="7" id="KW-0808">Transferase</keyword>
<dbReference type="PROSITE" id="PS50975">
    <property type="entry name" value="ATP_GRASP"/>
    <property type="match status" value="1"/>
</dbReference>
<keyword evidence="3 5" id="KW-0067">ATP-binding</keyword>
<dbReference type="Proteomes" id="UP000580856">
    <property type="component" value="Unassembled WGS sequence"/>
</dbReference>
<evidence type="ECO:0000256" key="5">
    <source>
        <dbReference type="PROSITE-ProRule" id="PRU00409"/>
    </source>
</evidence>
<dbReference type="InterPro" id="IPR016102">
    <property type="entry name" value="Succinyl-CoA_synth-like"/>
</dbReference>
<keyword evidence="1" id="KW-0436">Ligase</keyword>
<dbReference type="SUPFAM" id="SSF52210">
    <property type="entry name" value="Succinyl-CoA synthetase domains"/>
    <property type="match status" value="2"/>
</dbReference>
<dbReference type="InterPro" id="IPR032875">
    <property type="entry name" value="Succ_CoA_lig_flav_dom"/>
</dbReference>
<dbReference type="Gene3D" id="3.30.470.20">
    <property type="entry name" value="ATP-grasp fold, B domain"/>
    <property type="match status" value="1"/>
</dbReference>
<dbReference type="Pfam" id="PF13380">
    <property type="entry name" value="CoA_binding_2"/>
    <property type="match status" value="1"/>
</dbReference>
<organism evidence="7 8">
    <name type="scientific">Desulfobaculum xiamenense</name>
    <dbReference type="NCBI Taxonomy" id="995050"/>
    <lineage>
        <taxon>Bacteria</taxon>
        <taxon>Pseudomonadati</taxon>
        <taxon>Thermodesulfobacteriota</taxon>
        <taxon>Desulfovibrionia</taxon>
        <taxon>Desulfovibrionales</taxon>
        <taxon>Desulfovibrionaceae</taxon>
        <taxon>Desulfobaculum</taxon>
    </lineage>
</organism>
<comment type="caution">
    <text evidence="7">The sequence shown here is derived from an EMBL/GenBank/DDBJ whole genome shotgun (WGS) entry which is preliminary data.</text>
</comment>
<dbReference type="Pfam" id="PF13549">
    <property type="entry name" value="ATP-grasp_5"/>
    <property type="match status" value="1"/>
</dbReference>
<name>A0A846QTF9_9BACT</name>
<dbReference type="InterPro" id="IPR036291">
    <property type="entry name" value="NAD(P)-bd_dom_sf"/>
</dbReference>
<dbReference type="PANTHER" id="PTHR43334">
    <property type="entry name" value="ACETATE--COA LIGASE [ADP-FORMING]"/>
    <property type="match status" value="1"/>
</dbReference>
<evidence type="ECO:0000259" key="6">
    <source>
        <dbReference type="PROSITE" id="PS50975"/>
    </source>
</evidence>
<accession>A0A846QTF9</accession>
<gene>
    <name evidence="7" type="ORF">GGQ74_002137</name>
</gene>